<reference evidence="2 3" key="1">
    <citation type="submission" date="2018-01" db="EMBL/GenBank/DDBJ databases">
        <title>Complete genome sequence of Streptomyces lunaelactis MM109T, a Ferroverdin A producer isolated from cave moonmilk deposits.</title>
        <authorList>
            <person name="Naome A."/>
            <person name="Martinet L."/>
            <person name="Maciejewska M."/>
            <person name="Anderssen S."/>
            <person name="Adam D."/>
            <person name="Tenconi E."/>
            <person name="Deflandre B."/>
            <person name="Arguelles-Arias A."/>
            <person name="Calusinska M."/>
            <person name="Copieters W."/>
            <person name="Karim L."/>
            <person name="Hanikenne M."/>
            <person name="Baurain D."/>
            <person name="van Wezel G."/>
            <person name="Smargiasso N."/>
            <person name="de Pauw E."/>
            <person name="Delfosse P."/>
            <person name="Rigali S."/>
        </authorList>
    </citation>
    <scope>NUCLEOTIDE SEQUENCE [LARGE SCALE GENOMIC DNA]</scope>
    <source>
        <strain evidence="2 3">MM109</strain>
    </source>
</reference>
<evidence type="ECO:0000259" key="1">
    <source>
        <dbReference type="Pfam" id="PF12770"/>
    </source>
</evidence>
<name>A0A2R4SW46_9ACTN</name>
<feature type="domain" description="CHAT" evidence="1">
    <location>
        <begin position="84"/>
        <end position="362"/>
    </location>
</feature>
<dbReference type="InterPro" id="IPR024983">
    <property type="entry name" value="CHAT_dom"/>
</dbReference>
<keyword evidence="3" id="KW-1185">Reference proteome</keyword>
<organism evidence="2 3">
    <name type="scientific">Streptomyces lunaelactis</name>
    <dbReference type="NCBI Taxonomy" id="1535768"/>
    <lineage>
        <taxon>Bacteria</taxon>
        <taxon>Bacillati</taxon>
        <taxon>Actinomycetota</taxon>
        <taxon>Actinomycetes</taxon>
        <taxon>Kitasatosporales</taxon>
        <taxon>Streptomycetaceae</taxon>
        <taxon>Streptomyces</taxon>
    </lineage>
</organism>
<proteinExistence type="predicted"/>
<accession>A0A2R4SW46</accession>
<gene>
    <name evidence="2" type="ORF">SLUN_01235</name>
</gene>
<evidence type="ECO:0000313" key="3">
    <source>
        <dbReference type="Proteomes" id="UP000244201"/>
    </source>
</evidence>
<dbReference type="OrthoDB" id="9787760at2"/>
<dbReference type="GeneID" id="55653912"/>
<dbReference type="Pfam" id="PF12770">
    <property type="entry name" value="CHAT"/>
    <property type="match status" value="1"/>
</dbReference>
<protein>
    <recommendedName>
        <fullName evidence="1">CHAT domain-containing protein</fullName>
    </recommendedName>
</protein>
<dbReference type="RefSeq" id="WP_108146774.1">
    <property type="nucleotide sequence ID" value="NZ_CP026304.1"/>
</dbReference>
<evidence type="ECO:0000313" key="2">
    <source>
        <dbReference type="EMBL" id="AVZ71078.1"/>
    </source>
</evidence>
<sequence length="364" mass="39814">MSEALRPHLGPHELFASWYIRQERNELITLVGDADRLLGSQRLPLAPVRELLREWERQIEDITARRGVGAPRRPPPLGDLPDLVQQLGACAIPDALRDAARDPRYRRLVALPDGLIHSMPIDLVVVRAAMLPITRVFVDGVVTAPSAASFVYARGKSRDESAPFAALLLKQGDADLEEEVETVRKALPFPSTVVRHRDQLAELNERISLLYVASHGETSTPGRVGDHELGFDWRIEFDGGGGALQADDFYSGEIRLRPGAVVVISACSVGQVAAGPMHELRGMVNALFYAGAANVLAARWPLPYETARHVFAGTVRDHYRDGTALASALRSNLLSAIYDPTIRALVRPGQWPFFFGPFVLAGAG</sequence>
<dbReference type="EMBL" id="CP026304">
    <property type="protein sequence ID" value="AVZ71078.1"/>
    <property type="molecule type" value="Genomic_DNA"/>
</dbReference>
<dbReference type="Proteomes" id="UP000244201">
    <property type="component" value="Chromosome"/>
</dbReference>
<dbReference type="AlphaFoldDB" id="A0A2R4SW46"/>
<dbReference type="KEGG" id="slk:SLUN_01235"/>